<dbReference type="InterPro" id="IPR015424">
    <property type="entry name" value="PyrdxlP-dep_Trfase"/>
</dbReference>
<evidence type="ECO:0000259" key="2">
    <source>
        <dbReference type="Pfam" id="PF00266"/>
    </source>
</evidence>
<dbReference type="SUPFAM" id="SSF53383">
    <property type="entry name" value="PLP-dependent transferases"/>
    <property type="match status" value="1"/>
</dbReference>
<dbReference type="InterPro" id="IPR015421">
    <property type="entry name" value="PyrdxlP-dep_Trfase_major"/>
</dbReference>
<dbReference type="Gene3D" id="3.90.1150.10">
    <property type="entry name" value="Aspartate Aminotransferase, domain 1"/>
    <property type="match status" value="1"/>
</dbReference>
<evidence type="ECO:0000313" key="3">
    <source>
        <dbReference type="EMBL" id="MBK9982213.1"/>
    </source>
</evidence>
<protein>
    <submittedName>
        <fullName evidence="3">Cysteine desulfurase-like protein</fullName>
    </submittedName>
</protein>
<dbReference type="EMBL" id="JADKGY010000005">
    <property type="protein sequence ID" value="MBK9982213.1"/>
    <property type="molecule type" value="Genomic_DNA"/>
</dbReference>
<dbReference type="Proteomes" id="UP000808337">
    <property type="component" value="Unassembled WGS sequence"/>
</dbReference>
<dbReference type="InterPro" id="IPR000192">
    <property type="entry name" value="Aminotrans_V_dom"/>
</dbReference>
<dbReference type="PANTHER" id="PTHR43586">
    <property type="entry name" value="CYSTEINE DESULFURASE"/>
    <property type="match status" value="1"/>
</dbReference>
<dbReference type="Gene3D" id="3.40.640.10">
    <property type="entry name" value="Type I PLP-dependent aspartate aminotransferase-like (Major domain)"/>
    <property type="match status" value="1"/>
</dbReference>
<reference evidence="3 4" key="1">
    <citation type="submission" date="2020-10" db="EMBL/GenBank/DDBJ databases">
        <title>Connecting structure to function with the recovery of over 1000 high-quality activated sludge metagenome-assembled genomes encoding full-length rRNA genes using long-read sequencing.</title>
        <authorList>
            <person name="Singleton C.M."/>
            <person name="Petriglieri F."/>
            <person name="Kristensen J.M."/>
            <person name="Kirkegaard R.H."/>
            <person name="Michaelsen T.Y."/>
            <person name="Andersen M.H."/>
            <person name="Karst S.M."/>
            <person name="Dueholm M.S."/>
            <person name="Nielsen P.H."/>
            <person name="Albertsen M."/>
        </authorList>
    </citation>
    <scope>NUCLEOTIDE SEQUENCE [LARGE SCALE GENOMIC DNA]</scope>
    <source>
        <strain evidence="3">Ribe_18-Q3-R11-54_MAXAC.273</strain>
    </source>
</reference>
<keyword evidence="1" id="KW-0663">Pyridoxal phosphate</keyword>
<name>A0A9D7XS79_9BACT</name>
<accession>A0A9D7XS79</accession>
<dbReference type="Pfam" id="PF00266">
    <property type="entry name" value="Aminotran_5"/>
    <property type="match status" value="1"/>
</dbReference>
<dbReference type="InterPro" id="IPR011340">
    <property type="entry name" value="Cys_dSase-rel"/>
</dbReference>
<organism evidence="3 4">
    <name type="scientific">Candidatus Opimibacter skivensis</name>
    <dbReference type="NCBI Taxonomy" id="2982028"/>
    <lineage>
        <taxon>Bacteria</taxon>
        <taxon>Pseudomonadati</taxon>
        <taxon>Bacteroidota</taxon>
        <taxon>Saprospiria</taxon>
        <taxon>Saprospirales</taxon>
        <taxon>Saprospiraceae</taxon>
        <taxon>Candidatus Opimibacter</taxon>
    </lineage>
</organism>
<evidence type="ECO:0000256" key="1">
    <source>
        <dbReference type="ARBA" id="ARBA00022898"/>
    </source>
</evidence>
<dbReference type="PANTHER" id="PTHR43586:SF21">
    <property type="entry name" value="PYRIDOXAL PHOSPHATE (PLP)-DEPENDENT ASPARTATE AMINOTRANSFERASE SUPERFAMILY"/>
    <property type="match status" value="1"/>
</dbReference>
<dbReference type="NCBIfam" id="TIGR01976">
    <property type="entry name" value="am_tr_V_VC1184"/>
    <property type="match status" value="1"/>
</dbReference>
<dbReference type="AlphaFoldDB" id="A0A9D7XS79"/>
<proteinExistence type="predicted"/>
<evidence type="ECO:0000313" key="4">
    <source>
        <dbReference type="Proteomes" id="UP000808337"/>
    </source>
</evidence>
<feature type="domain" description="Aminotransferase class V" evidence="2">
    <location>
        <begin position="22"/>
        <end position="394"/>
    </location>
</feature>
<comment type="caution">
    <text evidence="3">The sequence shown here is derived from an EMBL/GenBank/DDBJ whole genome shotgun (WGS) entry which is preliminary data.</text>
</comment>
<gene>
    <name evidence="3" type="ORF">IPP15_07280</name>
</gene>
<dbReference type="InterPro" id="IPR015422">
    <property type="entry name" value="PyrdxlP-dep_Trfase_small"/>
</dbReference>
<sequence>MNDSIRSQFPSLKRIINGRAIVHLDGPAGTQVPQSVIDAISSVYSNSNANTHGQFTTSMETDSLIDHTRNQMAAFLGAESGNNISFGANMTSLNFVLANAIARSLQPGDEILITQLDHEANRGPWLQQRKHGIVVREVLLDEDGSLDYADFEKKINEKTRVIAMGMASNILGTVNEFDRVRQMAYEAGALLIVDAVHFAPHLLTDVKMIDCDFLLCSAYKFYGPHVGILYSRHGALDRLDTDRLRTQEQHAPYRIERGTLNHAALAGVSAAVSFIESFGEGSTQRDRIINAMGVIQTHERGLAQQLYLGLRDIDGIDIYGPPIKETQRAPTLAFTVENYTPEQICRQLAEKSICAWDGHFYALRAVEVMGLLNQGGVTRMGISLYNTADEIEYVIATLKEMLNN</sequence>